<proteinExistence type="predicted"/>
<evidence type="ECO:0000313" key="2">
    <source>
        <dbReference type="EMBL" id="KAH9329944.1"/>
    </source>
</evidence>
<dbReference type="OMA" id="NPNGWLL"/>
<sequence>MNISNGLFLLLLISGSLKIKSRTQKGEYVYKCSNRTWVPVLARAALVNLTDSTTVVGDYSLSFADAKNRNGYAGVWSLHNDDADSAESGSPTSTVAGTEMEIVSQGASIPEVLAEASFHEHYGVANQVSYIHRLNTKGGIPPHKFCSENSTVVIPFEADFWFYTQDLIPPRVPVAIVVPSGRMVEGFFCTGPIIYSFDGFQWQKKSMNGKLYNVPGGDEFGSFYMKDKADERGGQFCLQTANPNGWQLVGKIAGNPVKISDDSLPWTLFAVTSSAGNV</sequence>
<evidence type="ECO:0000313" key="3">
    <source>
        <dbReference type="Proteomes" id="UP000824469"/>
    </source>
</evidence>
<dbReference type="AlphaFoldDB" id="A0AA38LN41"/>
<keyword evidence="3" id="KW-1185">Reference proteome</keyword>
<evidence type="ECO:0000256" key="1">
    <source>
        <dbReference type="SAM" id="SignalP"/>
    </source>
</evidence>
<dbReference type="Pfam" id="PF11937">
    <property type="entry name" value="DUF3455"/>
    <property type="match status" value="1"/>
</dbReference>
<protein>
    <submittedName>
        <fullName evidence="2">Uncharacterized protein</fullName>
    </submittedName>
</protein>
<reference evidence="2 3" key="1">
    <citation type="journal article" date="2021" name="Nat. Plants">
        <title>The Taxus genome provides insights into paclitaxel biosynthesis.</title>
        <authorList>
            <person name="Xiong X."/>
            <person name="Gou J."/>
            <person name="Liao Q."/>
            <person name="Li Y."/>
            <person name="Zhou Q."/>
            <person name="Bi G."/>
            <person name="Li C."/>
            <person name="Du R."/>
            <person name="Wang X."/>
            <person name="Sun T."/>
            <person name="Guo L."/>
            <person name="Liang H."/>
            <person name="Lu P."/>
            <person name="Wu Y."/>
            <person name="Zhang Z."/>
            <person name="Ro D.K."/>
            <person name="Shang Y."/>
            <person name="Huang S."/>
            <person name="Yan J."/>
        </authorList>
    </citation>
    <scope>NUCLEOTIDE SEQUENCE [LARGE SCALE GENOMIC DNA]</scope>
    <source>
        <strain evidence="2">Ta-2019</strain>
    </source>
</reference>
<dbReference type="PANTHER" id="PTHR35567">
    <property type="entry name" value="MALATE DEHYDROGENASE (AFU_ORTHOLOGUE AFUA_2G13800)"/>
    <property type="match status" value="1"/>
</dbReference>
<gene>
    <name evidence="2" type="ORF">KI387_002052</name>
</gene>
<name>A0AA38LN41_TAXCH</name>
<dbReference type="InterPro" id="IPR021851">
    <property type="entry name" value="DUF3455"/>
</dbReference>
<comment type="caution">
    <text evidence="2">The sequence shown here is derived from an EMBL/GenBank/DDBJ whole genome shotgun (WGS) entry which is preliminary data.</text>
</comment>
<dbReference type="PANTHER" id="PTHR35567:SF12">
    <property type="match status" value="1"/>
</dbReference>
<feature type="non-terminal residue" evidence="2">
    <location>
        <position position="1"/>
    </location>
</feature>
<feature type="signal peptide" evidence="1">
    <location>
        <begin position="1"/>
        <end position="23"/>
    </location>
</feature>
<accession>A0AA38LN41</accession>
<organism evidence="2 3">
    <name type="scientific">Taxus chinensis</name>
    <name type="common">Chinese yew</name>
    <name type="synonym">Taxus wallichiana var. chinensis</name>
    <dbReference type="NCBI Taxonomy" id="29808"/>
    <lineage>
        <taxon>Eukaryota</taxon>
        <taxon>Viridiplantae</taxon>
        <taxon>Streptophyta</taxon>
        <taxon>Embryophyta</taxon>
        <taxon>Tracheophyta</taxon>
        <taxon>Spermatophyta</taxon>
        <taxon>Pinopsida</taxon>
        <taxon>Pinidae</taxon>
        <taxon>Conifers II</taxon>
        <taxon>Cupressales</taxon>
        <taxon>Taxaceae</taxon>
        <taxon>Taxus</taxon>
    </lineage>
</organism>
<keyword evidence="1" id="KW-0732">Signal</keyword>
<dbReference type="Proteomes" id="UP000824469">
    <property type="component" value="Unassembled WGS sequence"/>
</dbReference>
<dbReference type="EMBL" id="JAHRHJ020000001">
    <property type="protein sequence ID" value="KAH9329944.1"/>
    <property type="molecule type" value="Genomic_DNA"/>
</dbReference>
<feature type="chain" id="PRO_5041217730" evidence="1">
    <location>
        <begin position="24"/>
        <end position="278"/>
    </location>
</feature>